<keyword evidence="4 9" id="KW-0238">DNA-binding</keyword>
<keyword evidence="14" id="KW-1185">Reference proteome</keyword>
<dbReference type="Pfam" id="PF00046">
    <property type="entry name" value="Homeodomain"/>
    <property type="match status" value="1"/>
</dbReference>
<dbReference type="CDD" id="cd00086">
    <property type="entry name" value="homeodomain"/>
    <property type="match status" value="1"/>
</dbReference>
<protein>
    <recommendedName>
        <fullName evidence="12">Homeobox domain-containing protein</fullName>
    </recommendedName>
</protein>
<reference evidence="13" key="1">
    <citation type="submission" date="2022-11" db="UniProtKB">
        <authorList>
            <consortium name="EnsemblMetazoa"/>
        </authorList>
    </citation>
    <scope>IDENTIFICATION</scope>
</reference>
<evidence type="ECO:0000256" key="8">
    <source>
        <dbReference type="ARBA" id="ARBA00023242"/>
    </source>
</evidence>
<dbReference type="SMART" id="SM00389">
    <property type="entry name" value="HOX"/>
    <property type="match status" value="1"/>
</dbReference>
<accession>A0A913WWC6</accession>
<dbReference type="OrthoDB" id="6159439at2759"/>
<evidence type="ECO:0000256" key="11">
    <source>
        <dbReference type="SAM" id="MobiDB-lite"/>
    </source>
</evidence>
<dbReference type="Gene3D" id="1.10.10.60">
    <property type="entry name" value="Homeodomain-like"/>
    <property type="match status" value="1"/>
</dbReference>
<dbReference type="RefSeq" id="XP_020895097.1">
    <property type="nucleotide sequence ID" value="XM_021039438.2"/>
</dbReference>
<keyword evidence="8 9" id="KW-0539">Nucleus</keyword>
<dbReference type="Proteomes" id="UP000887567">
    <property type="component" value="Unplaced"/>
</dbReference>
<evidence type="ECO:0000256" key="5">
    <source>
        <dbReference type="ARBA" id="ARBA00023155"/>
    </source>
</evidence>
<feature type="compositionally biased region" description="Low complexity" evidence="11">
    <location>
        <begin position="26"/>
        <end position="46"/>
    </location>
</feature>
<evidence type="ECO:0000256" key="4">
    <source>
        <dbReference type="ARBA" id="ARBA00023125"/>
    </source>
</evidence>
<keyword evidence="5 9" id="KW-0371">Homeobox</keyword>
<keyword evidence="2" id="KW-0217">Developmental protein</keyword>
<organism evidence="13 14">
    <name type="scientific">Exaiptasia diaphana</name>
    <name type="common">Tropical sea anemone</name>
    <name type="synonym">Aiptasia pulchella</name>
    <dbReference type="NCBI Taxonomy" id="2652724"/>
    <lineage>
        <taxon>Eukaryota</taxon>
        <taxon>Metazoa</taxon>
        <taxon>Cnidaria</taxon>
        <taxon>Anthozoa</taxon>
        <taxon>Hexacorallia</taxon>
        <taxon>Actiniaria</taxon>
        <taxon>Aiptasiidae</taxon>
        <taxon>Exaiptasia</taxon>
    </lineage>
</organism>
<feature type="DNA-binding region" description="Homeobox" evidence="9">
    <location>
        <begin position="135"/>
        <end position="194"/>
    </location>
</feature>
<dbReference type="PANTHER" id="PTHR24328:SF7">
    <property type="entry name" value="BUTTONLESS"/>
    <property type="match status" value="1"/>
</dbReference>
<evidence type="ECO:0000256" key="9">
    <source>
        <dbReference type="PROSITE-ProRule" id="PRU00108"/>
    </source>
</evidence>
<sequence length="216" mass="25067">MMYSTSYPYNGTIFQPPPSRATTQIYSPCSYPSRFPSSPSNSSFPYTGPTSNDYPPPLSHPNDPTRGFYSTPHREDISYFRSEQGAPHNQEFLPNQPNQQCRFSNNTYEAYNESCDEGSKSPPDECEMFGKTGKKRKERTAFSKHQLQELETEFIRNNYLTRLRRYEIAISLDLTERQVKVWFQNRRMKWKRVKGGKRPEKGNSNLSEETAEEAGE</sequence>
<evidence type="ECO:0000256" key="7">
    <source>
        <dbReference type="ARBA" id="ARBA00023163"/>
    </source>
</evidence>
<dbReference type="AlphaFoldDB" id="A0A913WWC6"/>
<dbReference type="PANTHER" id="PTHR24328">
    <property type="entry name" value="HOMEOBOX PROTEIN MOX"/>
    <property type="match status" value="1"/>
</dbReference>
<dbReference type="InterPro" id="IPR042634">
    <property type="entry name" value="MOX-1/MOX-2"/>
</dbReference>
<feature type="compositionally biased region" description="Polar residues" evidence="11">
    <location>
        <begin position="1"/>
        <end position="13"/>
    </location>
</feature>
<dbReference type="InterPro" id="IPR020479">
    <property type="entry name" value="HD_metazoa"/>
</dbReference>
<dbReference type="PROSITE" id="PS00027">
    <property type="entry name" value="HOMEOBOX_1"/>
    <property type="match status" value="1"/>
</dbReference>
<evidence type="ECO:0000256" key="6">
    <source>
        <dbReference type="ARBA" id="ARBA00023159"/>
    </source>
</evidence>
<comment type="subcellular location">
    <subcellularLocation>
        <location evidence="1 9 10">Nucleus</location>
    </subcellularLocation>
</comment>
<dbReference type="InterPro" id="IPR001356">
    <property type="entry name" value="HD"/>
</dbReference>
<evidence type="ECO:0000256" key="1">
    <source>
        <dbReference type="ARBA" id="ARBA00004123"/>
    </source>
</evidence>
<evidence type="ECO:0000256" key="2">
    <source>
        <dbReference type="ARBA" id="ARBA00022473"/>
    </source>
</evidence>
<dbReference type="KEGG" id="epa:110234085"/>
<feature type="domain" description="Homeobox" evidence="12">
    <location>
        <begin position="133"/>
        <end position="193"/>
    </location>
</feature>
<keyword evidence="6" id="KW-0010">Activator</keyword>
<dbReference type="InterPro" id="IPR009057">
    <property type="entry name" value="Homeodomain-like_sf"/>
</dbReference>
<feature type="region of interest" description="Disordered" evidence="11">
    <location>
        <begin position="191"/>
        <end position="216"/>
    </location>
</feature>
<evidence type="ECO:0000256" key="10">
    <source>
        <dbReference type="RuleBase" id="RU000682"/>
    </source>
</evidence>
<evidence type="ECO:0000313" key="14">
    <source>
        <dbReference type="Proteomes" id="UP000887567"/>
    </source>
</evidence>
<dbReference type="GO" id="GO:0045944">
    <property type="term" value="P:positive regulation of transcription by RNA polymerase II"/>
    <property type="evidence" value="ECO:0007669"/>
    <property type="project" value="InterPro"/>
</dbReference>
<dbReference type="GO" id="GO:0000981">
    <property type="term" value="F:DNA-binding transcription factor activity, RNA polymerase II-specific"/>
    <property type="evidence" value="ECO:0007669"/>
    <property type="project" value="InterPro"/>
</dbReference>
<dbReference type="EnsemblMetazoa" id="XM_021039438.2">
    <property type="protein sequence ID" value="XP_020895097.1"/>
    <property type="gene ID" value="LOC110234085"/>
</dbReference>
<dbReference type="GO" id="GO:0000978">
    <property type="term" value="F:RNA polymerase II cis-regulatory region sequence-specific DNA binding"/>
    <property type="evidence" value="ECO:0007669"/>
    <property type="project" value="TreeGrafter"/>
</dbReference>
<feature type="region of interest" description="Disordered" evidence="11">
    <location>
        <begin position="1"/>
        <end position="72"/>
    </location>
</feature>
<keyword evidence="7" id="KW-0804">Transcription</keyword>
<name>A0A913WWC6_EXADI</name>
<proteinExistence type="predicted"/>
<dbReference type="GO" id="GO:0005634">
    <property type="term" value="C:nucleus"/>
    <property type="evidence" value="ECO:0007669"/>
    <property type="project" value="UniProtKB-SubCell"/>
</dbReference>
<evidence type="ECO:0000313" key="13">
    <source>
        <dbReference type="EnsemblMetazoa" id="XP_020895097.1"/>
    </source>
</evidence>
<keyword evidence="3" id="KW-0805">Transcription regulation</keyword>
<evidence type="ECO:0000259" key="12">
    <source>
        <dbReference type="PROSITE" id="PS50071"/>
    </source>
</evidence>
<dbReference type="GeneID" id="110234085"/>
<dbReference type="PROSITE" id="PS50071">
    <property type="entry name" value="HOMEOBOX_2"/>
    <property type="match status" value="1"/>
</dbReference>
<dbReference type="PRINTS" id="PR00024">
    <property type="entry name" value="HOMEOBOX"/>
</dbReference>
<evidence type="ECO:0000256" key="3">
    <source>
        <dbReference type="ARBA" id="ARBA00023015"/>
    </source>
</evidence>
<dbReference type="InterPro" id="IPR017970">
    <property type="entry name" value="Homeobox_CS"/>
</dbReference>
<dbReference type="SUPFAM" id="SSF46689">
    <property type="entry name" value="Homeodomain-like"/>
    <property type="match status" value="1"/>
</dbReference>